<feature type="transmembrane region" description="Helical" evidence="1">
    <location>
        <begin position="86"/>
        <end position="104"/>
    </location>
</feature>
<keyword evidence="1" id="KW-1133">Transmembrane helix</keyword>
<name>A0AAP2G1H5_9BACT</name>
<dbReference type="Pfam" id="PF06170">
    <property type="entry name" value="DUF983"/>
    <property type="match status" value="1"/>
</dbReference>
<keyword evidence="1" id="KW-0812">Transmembrane</keyword>
<gene>
    <name evidence="2" type="ORF">KI659_11625</name>
</gene>
<evidence type="ECO:0000313" key="3">
    <source>
        <dbReference type="Proteomes" id="UP001319104"/>
    </source>
</evidence>
<evidence type="ECO:0000313" key="2">
    <source>
        <dbReference type="EMBL" id="MBS9524659.1"/>
    </source>
</evidence>
<reference evidence="2 3" key="1">
    <citation type="submission" date="2021-05" db="EMBL/GenBank/DDBJ databases">
        <authorList>
            <person name="Zhang Z.D."/>
            <person name="Osman G."/>
        </authorList>
    </citation>
    <scope>NUCLEOTIDE SEQUENCE [LARGE SCALE GENOMIC DNA]</scope>
    <source>
        <strain evidence="2 3">KCTC 32217</strain>
    </source>
</reference>
<organism evidence="2 3">
    <name type="scientific">Litoribacter ruber</name>
    <dbReference type="NCBI Taxonomy" id="702568"/>
    <lineage>
        <taxon>Bacteria</taxon>
        <taxon>Pseudomonadati</taxon>
        <taxon>Bacteroidota</taxon>
        <taxon>Cytophagia</taxon>
        <taxon>Cytophagales</taxon>
        <taxon>Cyclobacteriaceae</taxon>
        <taxon>Litoribacter</taxon>
    </lineage>
</organism>
<feature type="transmembrane region" description="Helical" evidence="1">
    <location>
        <begin position="58"/>
        <end position="80"/>
    </location>
</feature>
<comment type="caution">
    <text evidence="2">The sequence shown here is derived from an EMBL/GenBank/DDBJ whole genome shotgun (WGS) entry which is preliminary data.</text>
</comment>
<keyword evidence="1" id="KW-0472">Membrane</keyword>
<proteinExistence type="predicted"/>
<dbReference type="Proteomes" id="UP001319104">
    <property type="component" value="Unassembled WGS sequence"/>
</dbReference>
<dbReference type="EMBL" id="JAHCMY010000006">
    <property type="protein sequence ID" value="MBS9524659.1"/>
    <property type="molecule type" value="Genomic_DNA"/>
</dbReference>
<protein>
    <submittedName>
        <fullName evidence="2">DUF983 domain-containing protein</fullName>
    </submittedName>
</protein>
<dbReference type="AlphaFoldDB" id="A0AAP2G1H5"/>
<dbReference type="InterPro" id="IPR009325">
    <property type="entry name" value="DUF983"/>
</dbReference>
<dbReference type="RefSeq" id="WP_213945524.1">
    <property type="nucleotide sequence ID" value="NZ_JAHBGI010000013.1"/>
</dbReference>
<sequence length="126" mass="14490">MSQNSLGNAMLHAKCPKCRTGNMFNVPVYSFRKLSEVRHHCDHCGANLHPEPDFYYGALYISYAFSVALFVNVMIILNIFFNDPDLWVYIVTVVVANVILLPFMQRYSKVLYLYGLGKLKYNPNQS</sequence>
<accession>A0AAP2G1H5</accession>
<evidence type="ECO:0000256" key="1">
    <source>
        <dbReference type="SAM" id="Phobius"/>
    </source>
</evidence>
<keyword evidence="3" id="KW-1185">Reference proteome</keyword>